<dbReference type="GO" id="GO:0005874">
    <property type="term" value="C:microtubule"/>
    <property type="evidence" value="ECO:0007669"/>
    <property type="project" value="UniProtKB-KW"/>
</dbReference>
<dbReference type="GO" id="GO:0097729">
    <property type="term" value="C:9+2 motile cilium"/>
    <property type="evidence" value="ECO:0007669"/>
    <property type="project" value="UniProtKB-ARBA"/>
</dbReference>
<keyword evidence="10" id="KW-0969">Cilium</keyword>
<comment type="subcellular location">
    <subcellularLocation>
        <location evidence="1">Cytoplasm</location>
        <location evidence="1">Cytoskeleton</location>
        <location evidence="1">Cilium axoneme</location>
    </subcellularLocation>
</comment>
<dbReference type="Pfam" id="PF18199">
    <property type="entry name" value="Dynein_C"/>
    <property type="match status" value="1"/>
</dbReference>
<dbReference type="Pfam" id="PF12780">
    <property type="entry name" value="AAA_8"/>
    <property type="match status" value="1"/>
</dbReference>
<dbReference type="InterPro" id="IPR026983">
    <property type="entry name" value="DHC"/>
</dbReference>
<dbReference type="InterPro" id="IPR043157">
    <property type="entry name" value="Dynein_AAA1S"/>
</dbReference>
<dbReference type="Gene3D" id="3.10.490.20">
    <property type="match status" value="1"/>
</dbReference>
<evidence type="ECO:0000256" key="5">
    <source>
        <dbReference type="ARBA" id="ARBA00022737"/>
    </source>
</evidence>
<dbReference type="GO" id="GO:0045505">
    <property type="term" value="F:dynein intermediate chain binding"/>
    <property type="evidence" value="ECO:0007669"/>
    <property type="project" value="InterPro"/>
</dbReference>
<dbReference type="FunFam" id="3.40.50.300:FF:000411">
    <property type="entry name" value="dynein heavy chain 17, axonemal"/>
    <property type="match status" value="1"/>
</dbReference>
<evidence type="ECO:0000256" key="1">
    <source>
        <dbReference type="ARBA" id="ARBA00004430"/>
    </source>
</evidence>
<evidence type="ECO:0000256" key="10">
    <source>
        <dbReference type="ARBA" id="ARBA00023069"/>
    </source>
</evidence>
<dbReference type="PANTHER" id="PTHR45703">
    <property type="entry name" value="DYNEIN HEAVY CHAIN"/>
    <property type="match status" value="1"/>
</dbReference>
<keyword evidence="3" id="KW-0963">Cytoplasm</keyword>
<proteinExistence type="inferred from homology"/>
<evidence type="ECO:0000256" key="12">
    <source>
        <dbReference type="ARBA" id="ARBA00023212"/>
    </source>
</evidence>
<dbReference type="InterPro" id="IPR004273">
    <property type="entry name" value="Dynein_heavy_D6_P-loop"/>
</dbReference>
<evidence type="ECO:0000256" key="15">
    <source>
        <dbReference type="SAM" id="MobiDB-lite"/>
    </source>
</evidence>
<dbReference type="InterPro" id="IPR024743">
    <property type="entry name" value="Dynein_HC_stalk"/>
</dbReference>
<keyword evidence="11" id="KW-0505">Motor protein</keyword>
<dbReference type="Pfam" id="PF08393">
    <property type="entry name" value="DHC_N2"/>
    <property type="match status" value="2"/>
</dbReference>
<keyword evidence="4" id="KW-0493">Microtubule</keyword>
<dbReference type="SMART" id="SM00382">
    <property type="entry name" value="AAA"/>
    <property type="match status" value="2"/>
</dbReference>
<dbReference type="InterPro" id="IPR024317">
    <property type="entry name" value="Dynein_heavy_chain_D4_dom"/>
</dbReference>
<dbReference type="InterPro" id="IPR042228">
    <property type="entry name" value="Dynein_linker_3"/>
</dbReference>
<dbReference type="SUPFAM" id="SSF52540">
    <property type="entry name" value="P-loop containing nucleoside triphosphate hydrolases"/>
    <property type="match status" value="4"/>
</dbReference>
<evidence type="ECO:0000256" key="11">
    <source>
        <dbReference type="ARBA" id="ARBA00023175"/>
    </source>
</evidence>
<dbReference type="FunFam" id="3.20.180.20:FF:000001">
    <property type="entry name" value="Dynein axonemal heavy chain 5"/>
    <property type="match status" value="1"/>
</dbReference>
<dbReference type="InterPro" id="IPR041228">
    <property type="entry name" value="Dynein_C"/>
</dbReference>
<dbReference type="Pfam" id="PF18198">
    <property type="entry name" value="AAA_lid_11"/>
    <property type="match status" value="1"/>
</dbReference>
<dbReference type="GO" id="GO:0051959">
    <property type="term" value="F:dynein light intermediate chain binding"/>
    <property type="evidence" value="ECO:0007669"/>
    <property type="project" value="InterPro"/>
</dbReference>
<gene>
    <name evidence="17" type="primary">DYHC_3</name>
    <name evidence="17" type="ORF">FJT64_022094</name>
</gene>
<dbReference type="Pfam" id="PF03028">
    <property type="entry name" value="Dynein_heavy"/>
    <property type="match status" value="1"/>
</dbReference>
<dbReference type="Pfam" id="PF17852">
    <property type="entry name" value="Dynein_AAA_lid"/>
    <property type="match status" value="1"/>
</dbReference>
<keyword evidence="12" id="KW-0206">Cytoskeleton</keyword>
<dbReference type="FunFam" id="1.20.1270.280:FF:000003">
    <property type="entry name" value="Dynein axonemal heavy chain 17"/>
    <property type="match status" value="1"/>
</dbReference>
<evidence type="ECO:0000256" key="14">
    <source>
        <dbReference type="SAM" id="Coils"/>
    </source>
</evidence>
<dbReference type="FunFam" id="1.20.920.20:FF:000003">
    <property type="entry name" value="Dynein axonemal heavy chain 17"/>
    <property type="match status" value="1"/>
</dbReference>
<dbReference type="Gene3D" id="3.40.50.300">
    <property type="entry name" value="P-loop containing nucleotide triphosphate hydrolases"/>
    <property type="match status" value="5"/>
</dbReference>
<dbReference type="Gene3D" id="1.10.8.710">
    <property type="match status" value="1"/>
</dbReference>
<dbReference type="Pfam" id="PF12774">
    <property type="entry name" value="AAA_6"/>
    <property type="match status" value="1"/>
</dbReference>
<dbReference type="InterPro" id="IPR003593">
    <property type="entry name" value="AAA+_ATPase"/>
</dbReference>
<evidence type="ECO:0000256" key="4">
    <source>
        <dbReference type="ARBA" id="ARBA00022701"/>
    </source>
</evidence>
<dbReference type="GO" id="GO:0005524">
    <property type="term" value="F:ATP binding"/>
    <property type="evidence" value="ECO:0007669"/>
    <property type="project" value="UniProtKB-KW"/>
</dbReference>
<protein>
    <submittedName>
        <fullName evidence="17">Dynein beta chain, ciliary</fullName>
    </submittedName>
</protein>
<dbReference type="FunFam" id="1.10.8.1220:FF:000001">
    <property type="entry name" value="Dynein axonemal heavy chain 5"/>
    <property type="match status" value="1"/>
</dbReference>
<comment type="caution">
    <text evidence="17">The sequence shown here is derived from an EMBL/GenBank/DDBJ whole genome shotgun (WGS) entry which is preliminary data.</text>
</comment>
<dbReference type="InterPro" id="IPR041658">
    <property type="entry name" value="AAA_lid_11"/>
</dbReference>
<dbReference type="Pfam" id="PF12781">
    <property type="entry name" value="AAA_9"/>
    <property type="match status" value="1"/>
</dbReference>
<dbReference type="InterPro" id="IPR027417">
    <property type="entry name" value="P-loop_NTPase"/>
</dbReference>
<dbReference type="Proteomes" id="UP000440578">
    <property type="component" value="Unassembled WGS sequence"/>
</dbReference>
<dbReference type="Gene3D" id="1.20.920.20">
    <property type="match status" value="1"/>
</dbReference>
<dbReference type="Gene3D" id="1.20.920.30">
    <property type="match status" value="1"/>
</dbReference>
<dbReference type="GO" id="GO:0030286">
    <property type="term" value="C:dynein complex"/>
    <property type="evidence" value="ECO:0007669"/>
    <property type="project" value="UniProtKB-KW"/>
</dbReference>
<evidence type="ECO:0000313" key="18">
    <source>
        <dbReference type="Proteomes" id="UP000440578"/>
    </source>
</evidence>
<dbReference type="Gene3D" id="1.20.140.100">
    <property type="entry name" value="Dynein heavy chain, N-terminal domain 2"/>
    <property type="match status" value="1"/>
</dbReference>
<dbReference type="FunFam" id="1.10.472.130:FF:000001">
    <property type="entry name" value="Dynein, axonemal, heavy chain 9"/>
    <property type="match status" value="1"/>
</dbReference>
<dbReference type="Gene3D" id="1.10.8.720">
    <property type="entry name" value="Region D6 of dynein motor"/>
    <property type="match status" value="1"/>
</dbReference>
<feature type="compositionally biased region" description="Basic residues" evidence="15">
    <location>
        <begin position="153"/>
        <end position="166"/>
    </location>
</feature>
<reference evidence="17 18" key="1">
    <citation type="submission" date="2019-07" db="EMBL/GenBank/DDBJ databases">
        <title>Draft genome assembly of a fouling barnacle, Amphibalanus amphitrite (Darwin, 1854): The first reference genome for Thecostraca.</title>
        <authorList>
            <person name="Kim W."/>
        </authorList>
    </citation>
    <scope>NUCLEOTIDE SEQUENCE [LARGE SCALE GENOMIC DNA]</scope>
    <source>
        <strain evidence="17">SNU_AA5</strain>
        <tissue evidence="17">Soma without cirri and trophi</tissue>
    </source>
</reference>
<dbReference type="Gene3D" id="1.10.287.2620">
    <property type="match status" value="1"/>
</dbReference>
<dbReference type="Gene3D" id="1.10.472.130">
    <property type="match status" value="1"/>
</dbReference>
<dbReference type="FunFam" id="1.20.140.100:FF:000007">
    <property type="entry name" value="Dynein axonemal heavy chain 9"/>
    <property type="match status" value="1"/>
</dbReference>
<dbReference type="OrthoDB" id="6373430at2759"/>
<dbReference type="Pfam" id="PF12777">
    <property type="entry name" value="MT"/>
    <property type="match status" value="1"/>
</dbReference>
<feature type="coiled-coil region" evidence="14">
    <location>
        <begin position="2235"/>
        <end position="2279"/>
    </location>
</feature>
<accession>A0A6A4WW11</accession>
<dbReference type="InterPro" id="IPR013602">
    <property type="entry name" value="Dynein_heavy_linker"/>
</dbReference>
<evidence type="ECO:0000256" key="7">
    <source>
        <dbReference type="ARBA" id="ARBA00022840"/>
    </source>
</evidence>
<feature type="region of interest" description="Disordered" evidence="15">
    <location>
        <begin position="127"/>
        <end position="188"/>
    </location>
</feature>
<evidence type="ECO:0000256" key="9">
    <source>
        <dbReference type="ARBA" id="ARBA00023054"/>
    </source>
</evidence>
<keyword evidence="13" id="KW-0966">Cell projection</keyword>
<dbReference type="InterPro" id="IPR041466">
    <property type="entry name" value="Dynein_AAA5_ext"/>
</dbReference>
<dbReference type="Pfam" id="PF17857">
    <property type="entry name" value="AAA_lid_1"/>
    <property type="match status" value="1"/>
</dbReference>
<feature type="domain" description="AAA+ ATPase" evidence="16">
    <location>
        <begin position="1646"/>
        <end position="1791"/>
    </location>
</feature>
<dbReference type="FunFam" id="1.10.8.720:FF:000002">
    <property type="entry name" value="Dynein heavy chain 9, axonemal"/>
    <property type="match status" value="1"/>
</dbReference>
<evidence type="ECO:0000256" key="6">
    <source>
        <dbReference type="ARBA" id="ARBA00022741"/>
    </source>
</evidence>
<evidence type="ECO:0000259" key="16">
    <source>
        <dbReference type="SMART" id="SM00382"/>
    </source>
</evidence>
<dbReference type="Pfam" id="PF12775">
    <property type="entry name" value="AAA_7"/>
    <property type="match status" value="1"/>
</dbReference>
<feature type="coiled-coil region" evidence="14">
    <location>
        <begin position="2482"/>
        <end position="2523"/>
    </location>
</feature>
<evidence type="ECO:0000256" key="3">
    <source>
        <dbReference type="ARBA" id="ARBA00022490"/>
    </source>
</evidence>
<dbReference type="InterPro" id="IPR035699">
    <property type="entry name" value="AAA_6"/>
</dbReference>
<dbReference type="Gene3D" id="1.10.8.1220">
    <property type="match status" value="1"/>
</dbReference>
<organism evidence="17 18">
    <name type="scientific">Amphibalanus amphitrite</name>
    <name type="common">Striped barnacle</name>
    <name type="synonym">Balanus amphitrite</name>
    <dbReference type="NCBI Taxonomy" id="1232801"/>
    <lineage>
        <taxon>Eukaryota</taxon>
        <taxon>Metazoa</taxon>
        <taxon>Ecdysozoa</taxon>
        <taxon>Arthropoda</taxon>
        <taxon>Crustacea</taxon>
        <taxon>Multicrustacea</taxon>
        <taxon>Cirripedia</taxon>
        <taxon>Thoracica</taxon>
        <taxon>Thoracicalcarea</taxon>
        <taxon>Balanomorpha</taxon>
        <taxon>Balanoidea</taxon>
        <taxon>Balanidae</taxon>
        <taxon>Amphibalaninae</taxon>
        <taxon>Amphibalanus</taxon>
    </lineage>
</organism>
<dbReference type="Gene3D" id="3.20.180.20">
    <property type="entry name" value="Dynein heavy chain, N-terminal domain 2"/>
    <property type="match status" value="1"/>
</dbReference>
<dbReference type="FunFam" id="1.10.8.710:FF:000002">
    <property type="entry name" value="dynein heavy chain 17, axonemal"/>
    <property type="match status" value="1"/>
</dbReference>
<keyword evidence="8" id="KW-0243">Dynein</keyword>
<keyword evidence="6" id="KW-0547">Nucleotide-binding</keyword>
<dbReference type="GO" id="GO:0007018">
    <property type="term" value="P:microtubule-based movement"/>
    <property type="evidence" value="ECO:0007669"/>
    <property type="project" value="InterPro"/>
</dbReference>
<dbReference type="InterPro" id="IPR042219">
    <property type="entry name" value="AAA_lid_11_sf"/>
</dbReference>
<feature type="domain" description="AAA+ ATPase" evidence="16">
    <location>
        <begin position="1087"/>
        <end position="1223"/>
    </location>
</feature>
<evidence type="ECO:0000256" key="13">
    <source>
        <dbReference type="ARBA" id="ARBA00023273"/>
    </source>
</evidence>
<dbReference type="InterPro" id="IPR042222">
    <property type="entry name" value="Dynein_2_N"/>
</dbReference>
<dbReference type="GO" id="GO:0008569">
    <property type="term" value="F:minus-end-directed microtubule motor activity"/>
    <property type="evidence" value="ECO:0007669"/>
    <property type="project" value="InterPro"/>
</dbReference>
<keyword evidence="18" id="KW-1185">Reference proteome</keyword>
<dbReference type="PANTHER" id="PTHR45703:SF8">
    <property type="entry name" value="DYNEINS HEAVY CHAIN"/>
    <property type="match status" value="1"/>
</dbReference>
<dbReference type="FunFam" id="3.10.490.20:FF:000002">
    <property type="entry name" value="Dynein axonemal heavy chain 17"/>
    <property type="match status" value="1"/>
</dbReference>
<sequence length="3658" mass="412852">METELAKISASAALFEVQIPDFKQLKMCRKEVRLAKHLWDQVFIVRDSIEDWKGTPWKEINVENMDIECKKFSKDIRGMDKEVRAWDTYLELEATVKNMLTSLKAVSELQNPAIRTRHWKQLMVATKVGQSGREQPPDQPSGVGGSSGAARLAARRMGARARRGRKPAPAPAPAAEEEERGGASAVGGPVGGASVSGVAAALSRLAEGGDDVKFVMDENTTLADLLALNLHEFEDEVKNIVDKAVKEMSMEKVLKELDATWTTMEFEHDKHDRTGLMLLRASEELIETLEDNQVQLQNLMTSKYISFFLEEVSTWQKKLSMADQVISIWFEVQRTWSHLESIFIGSEDIRQQLPEDSKRFDEIDTKFKVLVKDINVTSNVVGATNQEGLYEQLEALQGQLTLCEKALAEYLETKRLAFPRFYFVSSADLLDILSNGNQPELVAKHLTKLFDSMAKLKFKESGSTVAVGMWAKDGEYVEFDQAIDCVGPVEQWLNKLLDRMRCTVRYYMTEAVVTYEDKPREQWLFDYPAQVSLAGTQIWWTTEVNISFGRLEEGYENALKDYNKKQVGRPSGNSMRDVVGKLIAAKVESSQAFSWQAQLRHSSDIYSTAGRRVLSGVQPADPPVSDLASPSLVACLHACVARRGTTPACGAAYQHGGRCRLYRYPACQAGGGGLQMSSAPGHYVEPELLSPLCPTDDLCSPLCPPTGRILNGHPIPESTDVWTGGDKWTQVWKRLADGQCRIKLAAVAVPSPGTLSIVLASAANGTSSFLTAFVIGYQQSYLSIPGETNGVSGAAGLDNGRQMTPLEISWCTGELRLYSAGSLALAHSHPIPPNMPYLLLQSIGPALWRLGPELTDPWLVQPDGWSQQRGYTLAPVSAIWRRFPESTSASVLFRCSSDTACHVFFRESFDNSFQAVVRLAPGQSTIGLGNATHLYWQTEWDAGWSNGSEPHRFRVEFASGWVTVLAENPTDNGEFHTHSWPLTTHHWFSRVPTSVQYVGLGSDDTSATFWVYEHDQQWGFEHGFTAGAGLFTAEEWDEEMKDCYANICDAQLRYSHEYLGNTPRLVITPLTDRCYITLTQSLHLIMGGAPAGPAGTGKTETTKDLGKALGIMVYVFNCSEQMDYKSCGNIYKGLAQTGAWGCFDEFNRISVEVLSVVAVQVKSVQDAIRDKKDRFNFLGDEIVCVPSVGIFITMNPGYAGRTELPENLKALFRPCAMVVPDIELICEIMLVSEGFVDSRLLARKFITLYTLCKELLSKQDHYDWGLRAVKSVLVVAGSLKRSDRGRPEDQVLMRALRDFNVPKIVTDDVPVFMGLIFDLFPALDVPRKRDMDFEKSIKKACIDLKLQPEDGFTLKVVQLQELLDVRHSVFIIGNAGTGKTMVWKTLFRTHQNLKRRPYFNDLNPKAVTNDELFGIINPATREWKDGLLSTLMRDMANLTTDGPRWIVLDGDIDPMWIESLNTVMDDNKVRGCFVSSWIETRDIQSEKANLMILFDKYVPACLEVLRTRLKKITPIPEISHIQMLCNLLDCMLTPDRVPADSPKELYELYFCFCCVWAFGASMFQDQVGDYRTEFSRWWVNEFKSVKFPAQGTVFDYYIDKESQKFMPWSANVSSFELDPDMPLQAVQVPTPETTRLRFFMDKLMEKRHPVMLVGPPGSGKTVLINDKLSQLSEDYMVTRVPFNFYTTSEMLQRVLERPLEKKAGRNYGPPGSKKMVYFVDDMNMPEVDLYDTVQPHTMLRQHLDYGHWYDRTKLSLKEIHNVQYVAAMNPTAGSFTINPRLQRHFAVFATSFPGAESLYTIYNSILHQHLSSPLNKFAHPIVKMCNSIVQSAFTLHQKVSQSFLPTAIKFHYVFNLRDLSNIFQGLLFCNSESVKTPMDLVRVWLHESDRVYGDKLVDDEDNTSFQKILTDIVKKGFEDMDESVVMAKPNIWCHFAKGIGDPKYNEINGWPMLSRLLKEGLESYNEINAAMNLVLFEDAMMHVCRINRILESPRGNALLVGVGGSGKQSLSRLAAFISGLEVFQVTLKKGYGIPDLKADLAALYQKSGLKNVGTVFLMTDSQVAEEKFLVLINDLLASGEIPDLFPDDEVENIIGAVRNEVKAAGLQDTRDNCWRFFIDKVRRMLKVVLCFSPVGTTLRVRARKFPALINCTNIDWFHEWPEEALVSVSQRFLSEVKELPEDLSARAAQFMSYVHMSVNEMSKVYLQNDKRYNYTTPKSFLEQIALYSKLLRFNVEDLTSKISRLENGLEKLKNTSSQVDDLKAKLASQEVELKSKNEAADKLIQIVGRETETVTKEKNIADEEEKKVNVITIEVGKKQRECEADLMKAQPALDAAKEALDTLNKNNLTELKSFGSPPPAVVNVTAAVMVLLAPGGKVPKDRSWKACKVMMAKVDSFLDELKTYDKENIHAECLKAIRPYLADPQFNADFIRSKSLAAAGMGLMGGGGEGEKREGGGLCAWVINIIKFYEVYCEVEPKRLALEAANAELAAAQEKLAQIKDRVMALEETLGKLTADFEEATSDKIKCQKEADATAYVIDLANRLVGGLASENVRWAESVAKFREQETTIPGDVLLVTAFISYVGCFTKQYRTELLDKMWFPRINKLEVACHRWIATTPELDPLSLLTDEAQIATWNNEGLPNDRMSAENATILTNSDRWPLMIDPQLQGIKWIKTRYGADLQVIRLGQRGYMDVVEQAISGGSVVLIENIGESVDPVLDPLLARNLIRKGTAIKLGDKEVEYSPNFRLILHTKLANPHYKPEMQAQTTLINFTVTRDGLEDQLLAEVVKAERPDLEEQKVIEGRETSIKIDEARELYRPAATRASLLYFILNDLHKINPIYQFSLKAFSVVFHKAMTDAVPAEEVKDRVENLIDSVTYSVFMYTTRGLFECDKLIFTAQMAFQASCKLWSRILLTSKEIQFPELDFLLRFPITPNVTSPVDFLTNVLWGAIKSLSSMDEFKNLDRDIEGSAKRWKKFCESELPEKEKFPQEWKNKTALQRLCMMRALRPDRMTYAVRCFIEERLGFKYIEGRSVEFAKSFEESGPSTPIFFILSPGVDPLKDVEKLGRKLKFTFDNRNFHSVSLGQGQEVVAEEALEVAAKHGHWVILQNIHLVKNWLPRLEKRMETNSLNGHRKYRVFMSAEPAATPDAHIIPQGILESAIKITNEPPTGMFANLHKALDNFNQDTLEMCSKEAEFKSILFSLCYFHAVVAERRKFGPQGWNRNYPFNVGDLTISVNVLYNYLEANSKVPWEDLRYLFGEIMYGGHITDDWDRRLCKTYLEVYMHPDQLEGDLFFAPGFPSPPNSDFKGYHGYIDENLPPESPYLYGLHPNAEIGFLTATSDNLFRTVFELQPRDSGGGAGVTVTREEKVGIVEREGLEEGLVTLLLDVLQVKQILDDIVDKLPDEFNMAEIMGKVEDRTPYVVVAFQECERMNMLTGEIRRSLKELDLGLKGELTITAEMEDLSNSLFMDTVPASWTKRAYASMHGLTVWYSDLLLRVRELENWTSDFQLPASVWLAGFFNPQSFLTAIMQSTARKNEWPLDRMCLQCDVTKKNKEDFSSAPREGAYVHGLFMEGARWDTGAGSIVDSKLKELYPMMPVIFIKAMTQDKQDTRNVYECPVYKTRMRGPTFVWTFNLKTKEKASKWVLAGVALLLQI</sequence>
<dbReference type="FunFam" id="1.20.920.30:FF:000003">
    <property type="entry name" value="Dynein axonemal heavy chain 17"/>
    <property type="match status" value="1"/>
</dbReference>
<dbReference type="InterPro" id="IPR035706">
    <property type="entry name" value="AAA_9"/>
</dbReference>
<dbReference type="FunFam" id="3.40.50.300:FF:000049">
    <property type="entry name" value="Dynein, axonemal, heavy chain 5"/>
    <property type="match status" value="1"/>
</dbReference>
<evidence type="ECO:0000313" key="17">
    <source>
        <dbReference type="EMBL" id="KAF0306301.1"/>
    </source>
</evidence>
<dbReference type="GO" id="GO:0005930">
    <property type="term" value="C:axoneme"/>
    <property type="evidence" value="ECO:0007669"/>
    <property type="project" value="UniProtKB-SubCell"/>
</dbReference>
<dbReference type="FunFam" id="3.40.50.300:FF:002141">
    <property type="entry name" value="Dynein heavy chain"/>
    <property type="match status" value="1"/>
</dbReference>
<dbReference type="InterPro" id="IPR041589">
    <property type="entry name" value="DNAH3_AAA_lid_1"/>
</dbReference>
<keyword evidence="9 14" id="KW-0175">Coiled coil</keyword>
<dbReference type="InterPro" id="IPR043160">
    <property type="entry name" value="Dynein_C_barrel"/>
</dbReference>
<keyword evidence="7" id="KW-0067">ATP-binding</keyword>
<name>A0A6A4WW11_AMPAM</name>
<dbReference type="EMBL" id="VIIS01000674">
    <property type="protein sequence ID" value="KAF0306301.1"/>
    <property type="molecule type" value="Genomic_DNA"/>
</dbReference>
<dbReference type="Gene3D" id="1.20.1270.280">
    <property type="match status" value="1"/>
</dbReference>
<keyword evidence="5" id="KW-0677">Repeat</keyword>
<dbReference type="Gene3D" id="1.20.58.1120">
    <property type="match status" value="2"/>
</dbReference>
<dbReference type="FunFam" id="3.40.50.300:FF:000219">
    <property type="entry name" value="Dynein axonemal heavy chain 17"/>
    <property type="match status" value="1"/>
</dbReference>
<evidence type="ECO:0000256" key="2">
    <source>
        <dbReference type="ARBA" id="ARBA00008887"/>
    </source>
</evidence>
<comment type="similarity">
    <text evidence="2">Belongs to the dynein heavy chain family.</text>
</comment>
<evidence type="ECO:0000256" key="8">
    <source>
        <dbReference type="ARBA" id="ARBA00023017"/>
    </source>
</evidence>